<feature type="compositionally biased region" description="Basic and acidic residues" evidence="1">
    <location>
        <begin position="362"/>
        <end position="394"/>
    </location>
</feature>
<feature type="non-terminal residue" evidence="2">
    <location>
        <position position="400"/>
    </location>
</feature>
<proteinExistence type="predicted"/>
<evidence type="ECO:0000256" key="1">
    <source>
        <dbReference type="SAM" id="MobiDB-lite"/>
    </source>
</evidence>
<name>A0ABQ5C055_9ASTR</name>
<feature type="region of interest" description="Disordered" evidence="1">
    <location>
        <begin position="1"/>
        <end position="69"/>
    </location>
</feature>
<reference evidence="2" key="2">
    <citation type="submission" date="2022-01" db="EMBL/GenBank/DDBJ databases">
        <authorList>
            <person name="Yamashiro T."/>
            <person name="Shiraishi A."/>
            <person name="Satake H."/>
            <person name="Nakayama K."/>
        </authorList>
    </citation>
    <scope>NUCLEOTIDE SEQUENCE</scope>
</reference>
<reference evidence="2" key="1">
    <citation type="journal article" date="2022" name="Int. J. Mol. Sci.">
        <title>Draft Genome of Tanacetum Coccineum: Genomic Comparison of Closely Related Tanacetum-Family Plants.</title>
        <authorList>
            <person name="Yamashiro T."/>
            <person name="Shiraishi A."/>
            <person name="Nakayama K."/>
            <person name="Satake H."/>
        </authorList>
    </citation>
    <scope>NUCLEOTIDE SEQUENCE</scope>
</reference>
<organism evidence="2 3">
    <name type="scientific">Tanacetum coccineum</name>
    <dbReference type="NCBI Taxonomy" id="301880"/>
    <lineage>
        <taxon>Eukaryota</taxon>
        <taxon>Viridiplantae</taxon>
        <taxon>Streptophyta</taxon>
        <taxon>Embryophyta</taxon>
        <taxon>Tracheophyta</taxon>
        <taxon>Spermatophyta</taxon>
        <taxon>Magnoliopsida</taxon>
        <taxon>eudicotyledons</taxon>
        <taxon>Gunneridae</taxon>
        <taxon>Pentapetalae</taxon>
        <taxon>asterids</taxon>
        <taxon>campanulids</taxon>
        <taxon>Asterales</taxon>
        <taxon>Asteraceae</taxon>
        <taxon>Asteroideae</taxon>
        <taxon>Anthemideae</taxon>
        <taxon>Anthemidinae</taxon>
        <taxon>Tanacetum</taxon>
    </lineage>
</organism>
<protein>
    <submittedName>
        <fullName evidence="2">Uncharacterized protein</fullName>
    </submittedName>
</protein>
<sequence>MEVEPLNETQLEDSGLNTCNHDIPLSSREVPSFDEPTPQPNPLPNCPPLDTSLGDKRGSEPPIKPHSSDSFRMKVVDNLTIHTPPLPHEASFHPKDIYCYYHPCIDDPKKYYVFKPGLLGSLTKSFSNLMVIEDDFLGERISLEKGRIKETHHLEHIIQQPLFQNRASSYHNVITEYLVNISKRRAFWSLNEDILKITILKTNTPYPSRKIRRIRAYTHQRPQRKQVQYAISRKGYTSYSSYMGIKYSERYQTWSLLQETLIRRTVFEEPPYPFNYPTRRLTMKEMLAKFINEGRREHKEMEIFIKEFRTTNELLLKKQSNLLSELEIKENELSKVVSNFLIPKNKVKGVTTRGGNMTSEATRSKESNETGFNKDEPPRFEQDVQEKPHDEGVENKSSSI</sequence>
<dbReference type="EMBL" id="BQNB010013654">
    <property type="protein sequence ID" value="GJT18659.1"/>
    <property type="molecule type" value="Genomic_DNA"/>
</dbReference>
<dbReference type="Proteomes" id="UP001151760">
    <property type="component" value="Unassembled WGS sequence"/>
</dbReference>
<accession>A0ABQ5C055</accession>
<comment type="caution">
    <text evidence="2">The sequence shown here is derived from an EMBL/GenBank/DDBJ whole genome shotgun (WGS) entry which is preliminary data.</text>
</comment>
<feature type="compositionally biased region" description="Pro residues" evidence="1">
    <location>
        <begin position="37"/>
        <end position="47"/>
    </location>
</feature>
<gene>
    <name evidence="2" type="ORF">Tco_0877365</name>
</gene>
<evidence type="ECO:0000313" key="3">
    <source>
        <dbReference type="Proteomes" id="UP001151760"/>
    </source>
</evidence>
<feature type="region of interest" description="Disordered" evidence="1">
    <location>
        <begin position="348"/>
        <end position="400"/>
    </location>
</feature>
<evidence type="ECO:0000313" key="2">
    <source>
        <dbReference type="EMBL" id="GJT18659.1"/>
    </source>
</evidence>
<keyword evidence="3" id="KW-1185">Reference proteome</keyword>